<name>A0A6H5G7L7_9HEMI</name>
<accession>A0A6H5G7L7</accession>
<dbReference type="Proteomes" id="UP000479000">
    <property type="component" value="Unassembled WGS sequence"/>
</dbReference>
<feature type="non-terminal residue" evidence="1">
    <location>
        <position position="1"/>
    </location>
</feature>
<evidence type="ECO:0000313" key="1">
    <source>
        <dbReference type="EMBL" id="CAA9998858.1"/>
    </source>
</evidence>
<keyword evidence="2" id="KW-1185">Reference proteome</keyword>
<gene>
    <name evidence="1" type="ORF">NTEN_LOCUS5141</name>
</gene>
<organism evidence="1 2">
    <name type="scientific">Nesidiocoris tenuis</name>
    <dbReference type="NCBI Taxonomy" id="355587"/>
    <lineage>
        <taxon>Eukaryota</taxon>
        <taxon>Metazoa</taxon>
        <taxon>Ecdysozoa</taxon>
        <taxon>Arthropoda</taxon>
        <taxon>Hexapoda</taxon>
        <taxon>Insecta</taxon>
        <taxon>Pterygota</taxon>
        <taxon>Neoptera</taxon>
        <taxon>Paraneoptera</taxon>
        <taxon>Hemiptera</taxon>
        <taxon>Heteroptera</taxon>
        <taxon>Panheteroptera</taxon>
        <taxon>Cimicomorpha</taxon>
        <taxon>Miridae</taxon>
        <taxon>Dicyphina</taxon>
        <taxon>Nesidiocoris</taxon>
    </lineage>
</organism>
<reference evidence="1 2" key="1">
    <citation type="submission" date="2020-02" db="EMBL/GenBank/DDBJ databases">
        <authorList>
            <person name="Ferguson B K."/>
        </authorList>
    </citation>
    <scope>NUCLEOTIDE SEQUENCE [LARGE SCALE GENOMIC DNA]</scope>
</reference>
<proteinExistence type="predicted"/>
<dbReference type="AlphaFoldDB" id="A0A6H5G7L7"/>
<evidence type="ECO:0000313" key="2">
    <source>
        <dbReference type="Proteomes" id="UP000479000"/>
    </source>
</evidence>
<sequence>EPQNVEVIELTASAGSKKISFPEERGLEQTKSWKFKSSSNEPIYLRCDLGLESPLMLLTAKPKGLRSRKCTSTRRGLTVQEPLQAILPFWSSSNRSLSTNTSAPFACPRSRCRSLTNTSELSVSLMLLIHQ</sequence>
<dbReference type="EMBL" id="CADCXU010007477">
    <property type="protein sequence ID" value="CAA9998858.1"/>
    <property type="molecule type" value="Genomic_DNA"/>
</dbReference>
<protein>
    <submittedName>
        <fullName evidence="1">Uncharacterized protein</fullName>
    </submittedName>
</protein>